<gene>
    <name evidence="1" type="ORF">IPN91_07295</name>
</gene>
<dbReference type="CDD" id="cd12952">
    <property type="entry name" value="MMP_ACEL2062"/>
    <property type="match status" value="1"/>
</dbReference>
<comment type="caution">
    <text evidence="1">The sequence shown here is derived from an EMBL/GenBank/DDBJ whole genome shotgun (WGS) entry which is preliminary data.</text>
</comment>
<reference evidence="1 2" key="1">
    <citation type="submission" date="2020-10" db="EMBL/GenBank/DDBJ databases">
        <title>Connecting structure to function with the recovery of over 1000 high-quality activated sludge metagenome-assembled genomes encoding full-length rRNA genes using long-read sequencing.</title>
        <authorList>
            <person name="Singleton C.M."/>
            <person name="Petriglieri F."/>
            <person name="Kristensen J.M."/>
            <person name="Kirkegaard R.H."/>
            <person name="Michaelsen T.Y."/>
            <person name="Andersen M.H."/>
            <person name="Karst S.M."/>
            <person name="Dueholm M.S."/>
            <person name="Nielsen P.H."/>
            <person name="Albertsen M."/>
        </authorList>
    </citation>
    <scope>NUCLEOTIDE SEQUENCE [LARGE SCALE GENOMIC DNA]</scope>
    <source>
        <strain evidence="1">OdNE_18-Q3-R46-58_MAXAC.008</strain>
    </source>
</reference>
<dbReference type="InterPro" id="IPR038555">
    <property type="entry name" value="Zincin_1_sf"/>
</dbReference>
<evidence type="ECO:0000313" key="1">
    <source>
        <dbReference type="EMBL" id="MBK8572447.1"/>
    </source>
</evidence>
<accession>A0A936F3H0</accession>
<dbReference type="AlphaFoldDB" id="A0A936F3H0"/>
<name>A0A936F3H0_9BACT</name>
<dbReference type="Gene3D" id="3.30.2010.20">
    <property type="match status" value="1"/>
</dbReference>
<dbReference type="EMBL" id="JADKCH010000005">
    <property type="protein sequence ID" value="MBK8572447.1"/>
    <property type="molecule type" value="Genomic_DNA"/>
</dbReference>
<protein>
    <submittedName>
        <fullName evidence="1">Metallopeptidase family protein</fullName>
    </submittedName>
</protein>
<sequence>MSDRRFRGLVDEALALVPAEFRPYLAGVPVVIEDWAPDALLDELGIPEDDTLYGLYSGRSLTEGPPELGDLPPRITLYRGPLLEDCEDEADLRDEIATTVIHEIAHHFGIGEERLEELGWG</sequence>
<dbReference type="Proteomes" id="UP000709959">
    <property type="component" value="Unassembled WGS sequence"/>
</dbReference>
<dbReference type="InterPro" id="IPR010428">
    <property type="entry name" value="Zincin_1"/>
</dbReference>
<proteinExistence type="predicted"/>
<evidence type="ECO:0000313" key="2">
    <source>
        <dbReference type="Proteomes" id="UP000709959"/>
    </source>
</evidence>
<dbReference type="SUPFAM" id="SSF55486">
    <property type="entry name" value="Metalloproteases ('zincins'), catalytic domain"/>
    <property type="match status" value="1"/>
</dbReference>
<organism evidence="1 2">
    <name type="scientific">Candidatus Geothrix odensensis</name>
    <dbReference type="NCBI Taxonomy" id="2954440"/>
    <lineage>
        <taxon>Bacteria</taxon>
        <taxon>Pseudomonadati</taxon>
        <taxon>Acidobacteriota</taxon>
        <taxon>Holophagae</taxon>
        <taxon>Holophagales</taxon>
        <taxon>Holophagaceae</taxon>
        <taxon>Geothrix</taxon>
    </lineage>
</organism>
<dbReference type="Pfam" id="PF06262">
    <property type="entry name" value="Zincin_1"/>
    <property type="match status" value="1"/>
</dbReference>